<evidence type="ECO:0000256" key="1">
    <source>
        <dbReference type="ARBA" id="ARBA00010662"/>
    </source>
</evidence>
<dbReference type="InterPro" id="IPR037171">
    <property type="entry name" value="NagB/RpiA_transferase-like"/>
</dbReference>
<keyword evidence="5" id="KW-1185">Reference proteome</keyword>
<dbReference type="PANTHER" id="PTHR11054">
    <property type="entry name" value="6-PHOSPHOGLUCONOLACTONASE"/>
    <property type="match status" value="1"/>
</dbReference>
<sequence>MSHIRNAAYSFESVAAVGAGLWTLLERLSAEAIAARGFFVVALSGGSLPATLGDSLPAETTIDFSKWRVLYADERCVALDHADSNHGAAKKALLDKLPVEPAVVATINPALIRNPQAAASYYQARLTALAPAADGISSPRIDALLLGMGPDGHTCSLFPGHALLDVKERSVVHITDSPKPPSTRITFTFPVLNAARNAIFVCTGDNKADMIHRIIDLEEDVPSARVKPTLGKLYWFLDAPAASKLTLPTLTFKL</sequence>
<dbReference type="Proteomes" id="UP001527925">
    <property type="component" value="Unassembled WGS sequence"/>
</dbReference>
<feature type="domain" description="Glucosamine/galactosamine-6-phosphate isomerase" evidence="3">
    <location>
        <begin position="21"/>
        <end position="235"/>
    </location>
</feature>
<name>A0ABR4NCT5_9FUNG</name>
<reference evidence="4 5" key="1">
    <citation type="submission" date="2023-09" db="EMBL/GenBank/DDBJ databases">
        <title>Pangenome analysis of Batrachochytrium dendrobatidis and related Chytrids.</title>
        <authorList>
            <person name="Yacoub M.N."/>
            <person name="Stajich J.E."/>
            <person name="James T.Y."/>
        </authorList>
    </citation>
    <scope>NUCLEOTIDE SEQUENCE [LARGE SCALE GENOMIC DNA]</scope>
    <source>
        <strain evidence="4 5">JEL0888</strain>
    </source>
</reference>
<comment type="function">
    <text evidence="2">Hydrolysis of 6-phosphogluconolactone to 6-phosphogluconate.</text>
</comment>
<accession>A0ABR4NCT5</accession>
<dbReference type="EMBL" id="JADGIZ020000011">
    <property type="protein sequence ID" value="KAL2917321.1"/>
    <property type="molecule type" value="Genomic_DNA"/>
</dbReference>
<dbReference type="EC" id="3.1.1.31" evidence="2"/>
<dbReference type="InterPro" id="IPR039104">
    <property type="entry name" value="6PGL"/>
</dbReference>
<evidence type="ECO:0000313" key="5">
    <source>
        <dbReference type="Proteomes" id="UP001527925"/>
    </source>
</evidence>
<gene>
    <name evidence="4" type="primary">SOL3</name>
    <name evidence="4" type="ORF">HK105_202985</name>
</gene>
<dbReference type="CDD" id="cd01400">
    <property type="entry name" value="6PGL"/>
    <property type="match status" value="1"/>
</dbReference>
<dbReference type="GO" id="GO:0017057">
    <property type="term" value="F:6-phosphogluconolactonase activity"/>
    <property type="evidence" value="ECO:0007669"/>
    <property type="project" value="UniProtKB-EC"/>
</dbReference>
<dbReference type="Pfam" id="PF01182">
    <property type="entry name" value="Glucosamine_iso"/>
    <property type="match status" value="1"/>
</dbReference>
<evidence type="ECO:0000313" key="4">
    <source>
        <dbReference type="EMBL" id="KAL2917321.1"/>
    </source>
</evidence>
<organism evidence="4 5">
    <name type="scientific">Polyrhizophydium stewartii</name>
    <dbReference type="NCBI Taxonomy" id="2732419"/>
    <lineage>
        <taxon>Eukaryota</taxon>
        <taxon>Fungi</taxon>
        <taxon>Fungi incertae sedis</taxon>
        <taxon>Chytridiomycota</taxon>
        <taxon>Chytridiomycota incertae sedis</taxon>
        <taxon>Chytridiomycetes</taxon>
        <taxon>Rhizophydiales</taxon>
        <taxon>Rhizophydiales incertae sedis</taxon>
        <taxon>Polyrhizophydium</taxon>
    </lineage>
</organism>
<comment type="pathway">
    <text evidence="2">Carbohydrate degradation; pentose phosphate pathway; D-ribulose 5-phosphate from D-glucose 6-phosphate (oxidative stage): step 2/3.</text>
</comment>
<dbReference type="NCBIfam" id="TIGR01198">
    <property type="entry name" value="pgl"/>
    <property type="match status" value="1"/>
</dbReference>
<dbReference type="PANTHER" id="PTHR11054:SF0">
    <property type="entry name" value="6-PHOSPHOGLUCONOLACTONASE"/>
    <property type="match status" value="1"/>
</dbReference>
<dbReference type="Gene3D" id="3.40.50.1360">
    <property type="match status" value="1"/>
</dbReference>
<protein>
    <recommendedName>
        <fullName evidence="2">6-phosphogluconolactonase</fullName>
        <shortName evidence="2">6PGL</shortName>
        <ecNumber evidence="2">3.1.1.31</ecNumber>
    </recommendedName>
</protein>
<comment type="similarity">
    <text evidence="1 2">Belongs to the glucosamine/galactosamine-6-phosphate isomerase family. 6-phosphogluconolactonase subfamily.</text>
</comment>
<proteinExistence type="inferred from homology"/>
<comment type="catalytic activity">
    <reaction evidence="2">
        <text>6-phospho-D-glucono-1,5-lactone + H2O = 6-phospho-D-gluconate + H(+)</text>
        <dbReference type="Rhea" id="RHEA:12556"/>
        <dbReference type="ChEBI" id="CHEBI:15377"/>
        <dbReference type="ChEBI" id="CHEBI:15378"/>
        <dbReference type="ChEBI" id="CHEBI:57955"/>
        <dbReference type="ChEBI" id="CHEBI:58759"/>
        <dbReference type="EC" id="3.1.1.31"/>
    </reaction>
</comment>
<dbReference type="SUPFAM" id="SSF100950">
    <property type="entry name" value="NagB/RpiA/CoA transferase-like"/>
    <property type="match status" value="1"/>
</dbReference>
<evidence type="ECO:0000259" key="3">
    <source>
        <dbReference type="Pfam" id="PF01182"/>
    </source>
</evidence>
<dbReference type="InterPro" id="IPR006148">
    <property type="entry name" value="Glc/Gal-6P_isomerase"/>
</dbReference>
<dbReference type="InterPro" id="IPR005900">
    <property type="entry name" value="6-phosphogluconolactonase_DevB"/>
</dbReference>
<comment type="caution">
    <text evidence="4">The sequence shown here is derived from an EMBL/GenBank/DDBJ whole genome shotgun (WGS) entry which is preliminary data.</text>
</comment>
<keyword evidence="2 4" id="KW-0378">Hydrolase</keyword>
<evidence type="ECO:0000256" key="2">
    <source>
        <dbReference type="RuleBase" id="RU365095"/>
    </source>
</evidence>